<organism evidence="11 12">
    <name type="scientific">Porites evermanni</name>
    <dbReference type="NCBI Taxonomy" id="104178"/>
    <lineage>
        <taxon>Eukaryota</taxon>
        <taxon>Metazoa</taxon>
        <taxon>Cnidaria</taxon>
        <taxon>Anthozoa</taxon>
        <taxon>Hexacorallia</taxon>
        <taxon>Scleractinia</taxon>
        <taxon>Fungiina</taxon>
        <taxon>Poritidae</taxon>
        <taxon>Porites</taxon>
    </lineage>
</organism>
<dbReference type="Proteomes" id="UP001159427">
    <property type="component" value="Unassembled WGS sequence"/>
</dbReference>
<evidence type="ECO:0000313" key="11">
    <source>
        <dbReference type="EMBL" id="CAH3147849.1"/>
    </source>
</evidence>
<dbReference type="EMBL" id="CALNXI010000939">
    <property type="protein sequence ID" value="CAH3147849.1"/>
    <property type="molecule type" value="Genomic_DNA"/>
</dbReference>
<dbReference type="SUPFAM" id="SSF47661">
    <property type="entry name" value="t-snare proteins"/>
    <property type="match status" value="1"/>
</dbReference>
<keyword evidence="7 9" id="KW-0472">Membrane</keyword>
<evidence type="ECO:0000256" key="6">
    <source>
        <dbReference type="ARBA" id="ARBA00022989"/>
    </source>
</evidence>
<keyword evidence="12" id="KW-1185">Reference proteome</keyword>
<evidence type="ECO:0000256" key="9">
    <source>
        <dbReference type="SAM" id="Phobius"/>
    </source>
</evidence>
<dbReference type="PANTHER" id="PTHR19957:SF424">
    <property type="entry name" value="SYNTAXIN-1A"/>
    <property type="match status" value="1"/>
</dbReference>
<dbReference type="SMART" id="SM00397">
    <property type="entry name" value="t_SNARE"/>
    <property type="match status" value="1"/>
</dbReference>
<keyword evidence="6 9" id="KW-1133">Transmembrane helix</keyword>
<comment type="caution">
    <text evidence="11">The sequence shown here is derived from an EMBL/GenBank/DDBJ whole genome shotgun (WGS) entry which is preliminary data.</text>
</comment>
<dbReference type="PROSITE" id="PS50192">
    <property type="entry name" value="T_SNARE"/>
    <property type="match status" value="1"/>
</dbReference>
<feature type="domain" description="T-SNARE coiled-coil homology" evidence="10">
    <location>
        <begin position="224"/>
        <end position="286"/>
    </location>
</feature>
<evidence type="ECO:0000256" key="7">
    <source>
        <dbReference type="ARBA" id="ARBA00023136"/>
    </source>
</evidence>
<keyword evidence="5" id="KW-0532">Neurotransmitter transport</keyword>
<feature type="transmembrane region" description="Helical" evidence="9">
    <location>
        <begin position="298"/>
        <end position="319"/>
    </location>
</feature>
<dbReference type="SMART" id="SM00503">
    <property type="entry name" value="SynN"/>
    <property type="match status" value="1"/>
</dbReference>
<dbReference type="InterPro" id="IPR045242">
    <property type="entry name" value="Syntaxin"/>
</dbReference>
<dbReference type="InterPro" id="IPR010989">
    <property type="entry name" value="SNARE"/>
</dbReference>
<comment type="similarity">
    <text evidence="2 8">Belongs to the syntaxin family.</text>
</comment>
<dbReference type="CDD" id="cd00179">
    <property type="entry name" value="SynN"/>
    <property type="match status" value="1"/>
</dbReference>
<comment type="subcellular location">
    <subcellularLocation>
        <location evidence="1">Membrane</location>
        <topology evidence="1">Single-pass type IV membrane protein</topology>
    </subcellularLocation>
</comment>
<keyword evidence="3" id="KW-0813">Transport</keyword>
<evidence type="ECO:0000256" key="3">
    <source>
        <dbReference type="ARBA" id="ARBA00022448"/>
    </source>
</evidence>
<name>A0ABN8PNY9_9CNID</name>
<dbReference type="Gene3D" id="1.20.5.110">
    <property type="match status" value="1"/>
</dbReference>
<dbReference type="CDD" id="cd15880">
    <property type="entry name" value="SNARE_syntaxin1"/>
    <property type="match status" value="1"/>
</dbReference>
<evidence type="ECO:0000256" key="2">
    <source>
        <dbReference type="ARBA" id="ARBA00009063"/>
    </source>
</evidence>
<evidence type="ECO:0000256" key="5">
    <source>
        <dbReference type="ARBA" id="ARBA00022775"/>
    </source>
</evidence>
<reference evidence="11 12" key="1">
    <citation type="submission" date="2022-05" db="EMBL/GenBank/DDBJ databases">
        <authorList>
            <consortium name="Genoscope - CEA"/>
            <person name="William W."/>
        </authorList>
    </citation>
    <scope>NUCLEOTIDE SEQUENCE [LARGE SCALE GENOMIC DNA]</scope>
</reference>
<keyword evidence="4 9" id="KW-0812">Transmembrane</keyword>
<proteinExistence type="inferred from homology"/>
<evidence type="ECO:0000259" key="10">
    <source>
        <dbReference type="PROSITE" id="PS50192"/>
    </source>
</evidence>
<sequence>MRPLDPSTDNAASEVDHPTILHFLSIIGLRSQRQAPPVDEDESQDDDEPSTTINVENTFMDNFFQHVATIRGNIDKIAQDVEQVKKMHSLMLSAAVQDQEVKDELERLMYDVKRTGNSVRTNLKEMEQRINQQDMESSYNNYAESRIRRCQHSTLARKFVEVMSDYNTTQSEYREKCKGRIQRQLEITGKTKTYEEVEEMLEGGDPAIFTSDIVIETQQAKQALGDIEARHRDIMNLEKSIQELHEMFLDMAMLVESQGEMIDRIEYNVEQAVDFVQAAKSDTKKAVKYQSKARRKKILIIICLFVLLAVIVAVIAILVQ</sequence>
<gene>
    <name evidence="11" type="ORF">PEVE_00044375</name>
</gene>
<dbReference type="PANTHER" id="PTHR19957">
    <property type="entry name" value="SYNTAXIN"/>
    <property type="match status" value="1"/>
</dbReference>
<dbReference type="Pfam" id="PF05739">
    <property type="entry name" value="SNARE"/>
    <property type="match status" value="1"/>
</dbReference>
<evidence type="ECO:0000256" key="4">
    <source>
        <dbReference type="ARBA" id="ARBA00022692"/>
    </source>
</evidence>
<dbReference type="Gene3D" id="1.20.58.70">
    <property type="match status" value="1"/>
</dbReference>
<evidence type="ECO:0000256" key="8">
    <source>
        <dbReference type="RuleBase" id="RU003858"/>
    </source>
</evidence>
<dbReference type="InterPro" id="IPR006011">
    <property type="entry name" value="Syntaxin_N"/>
</dbReference>
<dbReference type="PROSITE" id="PS00914">
    <property type="entry name" value="SYNTAXIN"/>
    <property type="match status" value="1"/>
</dbReference>
<evidence type="ECO:0000313" key="12">
    <source>
        <dbReference type="Proteomes" id="UP001159427"/>
    </source>
</evidence>
<dbReference type="Pfam" id="PF00804">
    <property type="entry name" value="Syntaxin"/>
    <property type="match status" value="1"/>
</dbReference>
<accession>A0ABN8PNY9</accession>
<evidence type="ECO:0000256" key="1">
    <source>
        <dbReference type="ARBA" id="ARBA00004211"/>
    </source>
</evidence>
<dbReference type="InterPro" id="IPR006012">
    <property type="entry name" value="Syntaxin/epimorphin_CS"/>
</dbReference>
<protein>
    <recommendedName>
        <fullName evidence="10">t-SNARE coiled-coil homology domain-containing protein</fullName>
    </recommendedName>
</protein>
<dbReference type="InterPro" id="IPR000727">
    <property type="entry name" value="T_SNARE_dom"/>
</dbReference>